<keyword evidence="10" id="KW-1185">Reference proteome</keyword>
<comment type="caution">
    <text evidence="9">The sequence shown here is derived from an EMBL/GenBank/DDBJ whole genome shotgun (WGS) entry which is preliminary data.</text>
</comment>
<dbReference type="InterPro" id="IPR004635">
    <property type="entry name" value="Pept_S49_SppA"/>
</dbReference>
<evidence type="ECO:0000313" key="9">
    <source>
        <dbReference type="EMBL" id="KAB1063445.1"/>
    </source>
</evidence>
<feature type="domain" description="Peptidase S49" evidence="8">
    <location>
        <begin position="387"/>
        <end position="538"/>
    </location>
</feature>
<dbReference type="PANTHER" id="PTHR33209">
    <property type="entry name" value="PROTEASE 4"/>
    <property type="match status" value="1"/>
</dbReference>
<dbReference type="GO" id="GO:0006465">
    <property type="term" value="P:signal peptide processing"/>
    <property type="evidence" value="ECO:0007669"/>
    <property type="project" value="InterPro"/>
</dbReference>
<dbReference type="PIRSF" id="PIRSF001217">
    <property type="entry name" value="Protease_4_SppA"/>
    <property type="match status" value="1"/>
</dbReference>
<sequence>MKQFFKFMFASAFGFIIAGGLLVLIFFISIAGLVSSLEDGIKSEKKVSVKENTVLHLKLNQPIVDRAEENPFAKLDVGPFKNAGQIGLNELLESIEKAKEDDRVKGIYLDLKSYPGGMASMVELRNALKDFKESGKWIMAYSSNYSQGGYYLASVANSVYLYPEGELSWKGLNAEITFFKNTLDKLGVEPQIIRGKNNKFKSAVEPFMKSEMSEANRLQTKKYLTSIWGKMLGDISTERGLSIDQLNLLADSLMITSADDALKHKVIDGTRYYDEFTAELRDSLSIEKDDDLEFISYNKYKKTSLKKKDDDDKPSYKIKNKVAVIYAQGSIETGKSDGTQTMGSETIANAIREARKDSNVKAIVLRVNSPGGSALASDIMWRETELAKEEKPFIVSMGDLAASGGYYISAYGDRIFAQPTTITGSIGVFGIIPNAKKFFNDKLGITFDGVKTNAHSDLMTISKPLDDFEYSKIQDGVEDVYSTFLSRVAKGRGMTVEEVDKIGQGRVWTGADAKEIGLVDELGGLEDAINYAAAQAELEEGDYKVREYPKQEDPFEKFLRDMQFQAKYMYADMILGSDYNYLMELEKARNMDGIQTRMPYVMRIK</sequence>
<proteinExistence type="inferred from homology"/>
<name>A0A6N6M5Z2_9FLAO</name>
<dbReference type="InterPro" id="IPR002142">
    <property type="entry name" value="Peptidase_S49"/>
</dbReference>
<accession>A0A6N6M5Z2</accession>
<dbReference type="NCBIfam" id="TIGR00705">
    <property type="entry name" value="SppA_67K"/>
    <property type="match status" value="1"/>
</dbReference>
<reference evidence="9 10" key="1">
    <citation type="submission" date="2019-09" db="EMBL/GenBank/DDBJ databases">
        <title>Genomes of Cryomorphaceae.</title>
        <authorList>
            <person name="Bowman J.P."/>
        </authorList>
    </citation>
    <scope>NUCLEOTIDE SEQUENCE [LARGE SCALE GENOMIC DNA]</scope>
    <source>
        <strain evidence="9 10">KCTC 52047</strain>
    </source>
</reference>
<dbReference type="InterPro" id="IPR047217">
    <property type="entry name" value="S49_SppA_67K_type_N"/>
</dbReference>
<evidence type="ECO:0000256" key="4">
    <source>
        <dbReference type="ARBA" id="ARBA00022801"/>
    </source>
</evidence>
<feature type="domain" description="Peptidase S49" evidence="8">
    <location>
        <begin position="131"/>
        <end position="283"/>
    </location>
</feature>
<keyword evidence="3" id="KW-0645">Protease</keyword>
<feature type="active site" description="Proton donor/acceptor" evidence="7">
    <location>
        <position position="201"/>
    </location>
</feature>
<dbReference type="GO" id="GO:0016020">
    <property type="term" value="C:membrane"/>
    <property type="evidence" value="ECO:0007669"/>
    <property type="project" value="UniProtKB-SubCell"/>
</dbReference>
<evidence type="ECO:0000256" key="1">
    <source>
        <dbReference type="ARBA" id="ARBA00004370"/>
    </source>
</evidence>
<keyword evidence="4" id="KW-0378">Hydrolase</keyword>
<dbReference type="InterPro" id="IPR047272">
    <property type="entry name" value="S49_SppA_C"/>
</dbReference>
<keyword evidence="5" id="KW-0720">Serine protease</keyword>
<evidence type="ECO:0000313" key="10">
    <source>
        <dbReference type="Proteomes" id="UP000435357"/>
    </source>
</evidence>
<evidence type="ECO:0000256" key="3">
    <source>
        <dbReference type="ARBA" id="ARBA00022670"/>
    </source>
</evidence>
<evidence type="ECO:0000259" key="8">
    <source>
        <dbReference type="Pfam" id="PF01343"/>
    </source>
</evidence>
<dbReference type="Proteomes" id="UP000435357">
    <property type="component" value="Unassembled WGS sequence"/>
</dbReference>
<dbReference type="SUPFAM" id="SSF52096">
    <property type="entry name" value="ClpP/crotonase"/>
    <property type="match status" value="2"/>
</dbReference>
<dbReference type="Gene3D" id="3.90.226.10">
    <property type="entry name" value="2-enoyl-CoA Hydratase, Chain A, domain 1"/>
    <property type="match status" value="4"/>
</dbReference>
<protein>
    <submittedName>
        <fullName evidence="9">Signal peptide peptidase SppA</fullName>
    </submittedName>
</protein>
<gene>
    <name evidence="9" type="primary">sppA</name>
    <name evidence="9" type="ORF">F3059_10270</name>
</gene>
<feature type="active site" description="Nucleophile" evidence="7">
    <location>
        <position position="403"/>
    </location>
</feature>
<comment type="similarity">
    <text evidence="2">Belongs to the peptidase S49 family.</text>
</comment>
<dbReference type="EMBL" id="WACR01000008">
    <property type="protein sequence ID" value="KAB1063445.1"/>
    <property type="molecule type" value="Genomic_DNA"/>
</dbReference>
<keyword evidence="6" id="KW-0472">Membrane</keyword>
<dbReference type="OrthoDB" id="9764363at2"/>
<dbReference type="PANTHER" id="PTHR33209:SF1">
    <property type="entry name" value="PEPTIDASE S49 DOMAIN-CONTAINING PROTEIN"/>
    <property type="match status" value="1"/>
</dbReference>
<organism evidence="9 10">
    <name type="scientific">Salibacter halophilus</name>
    <dbReference type="NCBI Taxonomy" id="1803916"/>
    <lineage>
        <taxon>Bacteria</taxon>
        <taxon>Pseudomonadati</taxon>
        <taxon>Bacteroidota</taxon>
        <taxon>Flavobacteriia</taxon>
        <taxon>Flavobacteriales</taxon>
        <taxon>Salibacteraceae</taxon>
        <taxon>Salibacter</taxon>
    </lineage>
</organism>
<dbReference type="Pfam" id="PF01343">
    <property type="entry name" value="Peptidase_S49"/>
    <property type="match status" value="2"/>
</dbReference>
<evidence type="ECO:0000256" key="2">
    <source>
        <dbReference type="ARBA" id="ARBA00008683"/>
    </source>
</evidence>
<dbReference type="InterPro" id="IPR029045">
    <property type="entry name" value="ClpP/crotonase-like_dom_sf"/>
</dbReference>
<comment type="subcellular location">
    <subcellularLocation>
        <location evidence="1">Membrane</location>
    </subcellularLocation>
</comment>
<evidence type="ECO:0000256" key="6">
    <source>
        <dbReference type="ARBA" id="ARBA00023136"/>
    </source>
</evidence>
<dbReference type="CDD" id="cd07018">
    <property type="entry name" value="S49_SppA_67K_type"/>
    <property type="match status" value="1"/>
</dbReference>
<dbReference type="RefSeq" id="WP_151168904.1">
    <property type="nucleotide sequence ID" value="NZ_WACR01000008.1"/>
</dbReference>
<evidence type="ECO:0000256" key="5">
    <source>
        <dbReference type="ARBA" id="ARBA00022825"/>
    </source>
</evidence>
<dbReference type="NCBIfam" id="TIGR00706">
    <property type="entry name" value="SppA_dom"/>
    <property type="match status" value="1"/>
</dbReference>
<dbReference type="CDD" id="cd07023">
    <property type="entry name" value="S49_Sppa_N_C"/>
    <property type="match status" value="1"/>
</dbReference>
<dbReference type="InterPro" id="IPR004634">
    <property type="entry name" value="Pept_S49_pIV"/>
</dbReference>
<evidence type="ECO:0000256" key="7">
    <source>
        <dbReference type="PIRSR" id="PIRSR001217-1"/>
    </source>
</evidence>
<dbReference type="GO" id="GO:0008236">
    <property type="term" value="F:serine-type peptidase activity"/>
    <property type="evidence" value="ECO:0007669"/>
    <property type="project" value="UniProtKB-KW"/>
</dbReference>
<dbReference type="AlphaFoldDB" id="A0A6N6M5Z2"/>